<dbReference type="GO" id="GO:0005737">
    <property type="term" value="C:cytoplasm"/>
    <property type="evidence" value="ECO:0007669"/>
    <property type="project" value="TreeGrafter"/>
</dbReference>
<dbReference type="InterPro" id="IPR001841">
    <property type="entry name" value="Znf_RING"/>
</dbReference>
<reference evidence="6 7" key="1">
    <citation type="journal article" date="2015" name="Genome Biol. Evol.">
        <title>The genome of winter moth (Operophtera brumata) provides a genomic perspective on sexual dimorphism and phenology.</title>
        <authorList>
            <person name="Derks M.F."/>
            <person name="Smit S."/>
            <person name="Salis L."/>
            <person name="Schijlen E."/>
            <person name="Bossers A."/>
            <person name="Mateman C."/>
            <person name="Pijl A.S."/>
            <person name="de Ridder D."/>
            <person name="Groenen M.A."/>
            <person name="Visser M.E."/>
            <person name="Megens H.J."/>
        </authorList>
    </citation>
    <scope>NUCLEOTIDE SEQUENCE [LARGE SCALE GENOMIC DNA]</scope>
    <source>
        <strain evidence="6">WM2013NL</strain>
        <tissue evidence="6">Head and thorax</tissue>
    </source>
</reference>
<dbReference type="GO" id="GO:0043066">
    <property type="term" value="P:negative regulation of apoptotic process"/>
    <property type="evidence" value="ECO:0007669"/>
    <property type="project" value="TreeGrafter"/>
</dbReference>
<evidence type="ECO:0000259" key="5">
    <source>
        <dbReference type="PROSITE" id="PS50089"/>
    </source>
</evidence>
<dbReference type="AlphaFoldDB" id="A0A0L7L4F5"/>
<dbReference type="EMBL" id="JTDY01003069">
    <property type="protein sequence ID" value="KOB70206.1"/>
    <property type="molecule type" value="Genomic_DNA"/>
</dbReference>
<dbReference type="InterPro" id="IPR001370">
    <property type="entry name" value="BIR_rpt"/>
</dbReference>
<dbReference type="SMART" id="SM00184">
    <property type="entry name" value="RING"/>
    <property type="match status" value="1"/>
</dbReference>
<dbReference type="PROSITE" id="PS50143">
    <property type="entry name" value="BIR_REPEAT_2"/>
    <property type="match status" value="1"/>
</dbReference>
<dbReference type="SMART" id="SM00238">
    <property type="entry name" value="BIR"/>
    <property type="match status" value="1"/>
</dbReference>
<comment type="similarity">
    <text evidence="1">Belongs to the IAP family.</text>
</comment>
<accession>A0A0L7L4F5</accession>
<keyword evidence="3" id="KW-0862">Zinc</keyword>
<dbReference type="Pfam" id="PF00653">
    <property type="entry name" value="BIR"/>
    <property type="match status" value="1"/>
</dbReference>
<evidence type="ECO:0000256" key="2">
    <source>
        <dbReference type="ARBA" id="ARBA00022771"/>
    </source>
</evidence>
<dbReference type="GO" id="GO:0061630">
    <property type="term" value="F:ubiquitin protein ligase activity"/>
    <property type="evidence" value="ECO:0007669"/>
    <property type="project" value="TreeGrafter"/>
</dbReference>
<evidence type="ECO:0000256" key="3">
    <source>
        <dbReference type="ARBA" id="ARBA00022833"/>
    </source>
</evidence>
<name>A0A0L7L4F5_OPEBR</name>
<protein>
    <submittedName>
        <fullName evidence="6">Inhibitor of apoptosis</fullName>
    </submittedName>
</protein>
<dbReference type="GO" id="GO:0008270">
    <property type="term" value="F:zinc ion binding"/>
    <property type="evidence" value="ECO:0007669"/>
    <property type="project" value="UniProtKB-KW"/>
</dbReference>
<dbReference type="STRING" id="104452.A0A0L7L4F5"/>
<dbReference type="GO" id="GO:0031398">
    <property type="term" value="P:positive regulation of protein ubiquitination"/>
    <property type="evidence" value="ECO:0007669"/>
    <property type="project" value="TreeGrafter"/>
</dbReference>
<dbReference type="GO" id="GO:0051726">
    <property type="term" value="P:regulation of cell cycle"/>
    <property type="evidence" value="ECO:0007669"/>
    <property type="project" value="TreeGrafter"/>
</dbReference>
<dbReference type="PANTHER" id="PTHR10044:SF174">
    <property type="entry name" value="DEATH-ASSOCIATED INHIBITOR OF APOPTOSIS 1"/>
    <property type="match status" value="1"/>
</dbReference>
<gene>
    <name evidence="6" type="ORF">OBRU01_16221</name>
</gene>
<dbReference type="SUPFAM" id="SSF57924">
    <property type="entry name" value="Inhibitor of apoptosis (IAP) repeat"/>
    <property type="match status" value="1"/>
</dbReference>
<dbReference type="PROSITE" id="PS50089">
    <property type="entry name" value="ZF_RING_2"/>
    <property type="match status" value="1"/>
</dbReference>
<keyword evidence="2 4" id="KW-0479">Metal-binding</keyword>
<evidence type="ECO:0000313" key="6">
    <source>
        <dbReference type="EMBL" id="KOB70206.1"/>
    </source>
</evidence>
<dbReference type="InterPro" id="IPR013083">
    <property type="entry name" value="Znf_RING/FYVE/PHD"/>
</dbReference>
<organism evidence="6 7">
    <name type="scientific">Operophtera brumata</name>
    <name type="common">Winter moth</name>
    <name type="synonym">Phalaena brumata</name>
    <dbReference type="NCBI Taxonomy" id="104452"/>
    <lineage>
        <taxon>Eukaryota</taxon>
        <taxon>Metazoa</taxon>
        <taxon>Ecdysozoa</taxon>
        <taxon>Arthropoda</taxon>
        <taxon>Hexapoda</taxon>
        <taxon>Insecta</taxon>
        <taxon>Pterygota</taxon>
        <taxon>Neoptera</taxon>
        <taxon>Endopterygota</taxon>
        <taxon>Lepidoptera</taxon>
        <taxon>Glossata</taxon>
        <taxon>Ditrysia</taxon>
        <taxon>Geometroidea</taxon>
        <taxon>Geometridae</taxon>
        <taxon>Larentiinae</taxon>
        <taxon>Operophtera</taxon>
    </lineage>
</organism>
<evidence type="ECO:0000256" key="4">
    <source>
        <dbReference type="PROSITE-ProRule" id="PRU00175"/>
    </source>
</evidence>
<dbReference type="Proteomes" id="UP000037510">
    <property type="component" value="Unassembled WGS sequence"/>
</dbReference>
<dbReference type="GO" id="GO:0005634">
    <property type="term" value="C:nucleus"/>
    <property type="evidence" value="ECO:0007669"/>
    <property type="project" value="TreeGrafter"/>
</dbReference>
<evidence type="ECO:0000313" key="7">
    <source>
        <dbReference type="Proteomes" id="UP000037510"/>
    </source>
</evidence>
<dbReference type="GO" id="GO:0043027">
    <property type="term" value="F:cysteine-type endopeptidase inhibitor activity involved in apoptotic process"/>
    <property type="evidence" value="ECO:0007669"/>
    <property type="project" value="TreeGrafter"/>
</dbReference>
<dbReference type="InterPro" id="IPR050784">
    <property type="entry name" value="IAP"/>
</dbReference>
<dbReference type="PANTHER" id="PTHR10044">
    <property type="entry name" value="INHIBITOR OF APOPTOSIS"/>
    <property type="match status" value="1"/>
</dbReference>
<keyword evidence="2 4" id="KW-0863">Zinc-finger</keyword>
<dbReference type="Gene3D" id="3.30.40.10">
    <property type="entry name" value="Zinc/RING finger domain, C3HC4 (zinc finger)"/>
    <property type="match status" value="1"/>
</dbReference>
<feature type="domain" description="RING-type" evidence="5">
    <location>
        <begin position="130"/>
        <end position="166"/>
    </location>
</feature>
<sequence>MSLNPKYPLYSSESTRLRSFDNWPRGLTQRKCDMVDAGFYYIGFSDKVVCFCCGGGLKDWLPENQPWEEHARWYQFCPYVLLVKGYLYVQRIISKECEINELDEQSVPNDLEDDEKRKCETLSETLQLTCKICLIEKLNTCFTPCGHAIACAKCVLSMNSKCPICRAVYRKVIRLYF</sequence>
<keyword evidence="7" id="KW-1185">Reference proteome</keyword>
<dbReference type="CDD" id="cd00022">
    <property type="entry name" value="BIR"/>
    <property type="match status" value="1"/>
</dbReference>
<dbReference type="Gene3D" id="1.10.1170.10">
    <property type="entry name" value="Inhibitor Of Apoptosis Protein (2mihbC-IAP-1), Chain A"/>
    <property type="match status" value="1"/>
</dbReference>
<evidence type="ECO:0000256" key="1">
    <source>
        <dbReference type="ARBA" id="ARBA00006672"/>
    </source>
</evidence>
<comment type="caution">
    <text evidence="6">The sequence shown here is derived from an EMBL/GenBank/DDBJ whole genome shotgun (WGS) entry which is preliminary data.</text>
</comment>
<proteinExistence type="inferred from homology"/>
<dbReference type="Pfam" id="PF13920">
    <property type="entry name" value="zf-C3HC4_3"/>
    <property type="match status" value="1"/>
</dbReference>